<evidence type="ECO:0000313" key="4">
    <source>
        <dbReference type="Proteomes" id="UP001501116"/>
    </source>
</evidence>
<dbReference type="PANTHER" id="PTHR43798:SF31">
    <property type="entry name" value="AB HYDROLASE SUPERFAMILY PROTEIN YCLE"/>
    <property type="match status" value="1"/>
</dbReference>
<dbReference type="PRINTS" id="PR00412">
    <property type="entry name" value="EPOXHYDRLASE"/>
</dbReference>
<dbReference type="RefSeq" id="WP_344430945.1">
    <property type="nucleotide sequence ID" value="NZ_BAAANN010000054.1"/>
</dbReference>
<dbReference type="Gene3D" id="3.40.50.1820">
    <property type="entry name" value="alpha/beta hydrolase"/>
    <property type="match status" value="1"/>
</dbReference>
<evidence type="ECO:0000313" key="3">
    <source>
        <dbReference type="EMBL" id="GAA1990177.1"/>
    </source>
</evidence>
<dbReference type="InterPro" id="IPR029058">
    <property type="entry name" value="AB_hydrolase_fold"/>
</dbReference>
<dbReference type="PRINTS" id="PR00111">
    <property type="entry name" value="ABHYDROLASE"/>
</dbReference>
<dbReference type="InterPro" id="IPR050266">
    <property type="entry name" value="AB_hydrolase_sf"/>
</dbReference>
<dbReference type="InterPro" id="IPR000073">
    <property type="entry name" value="AB_hydrolase_1"/>
</dbReference>
<evidence type="ECO:0000259" key="2">
    <source>
        <dbReference type="Pfam" id="PF12697"/>
    </source>
</evidence>
<dbReference type="EMBL" id="BAAANN010000054">
    <property type="protein sequence ID" value="GAA1990177.1"/>
    <property type="molecule type" value="Genomic_DNA"/>
</dbReference>
<evidence type="ECO:0000256" key="1">
    <source>
        <dbReference type="ARBA" id="ARBA00022801"/>
    </source>
</evidence>
<keyword evidence="1 3" id="KW-0378">Hydrolase</keyword>
<name>A0ABP5E1T4_9PSEU</name>
<dbReference type="InterPro" id="IPR000639">
    <property type="entry name" value="Epox_hydrolase-like"/>
</dbReference>
<organism evidence="3 4">
    <name type="scientific">Amycolatopsis minnesotensis</name>
    <dbReference type="NCBI Taxonomy" id="337894"/>
    <lineage>
        <taxon>Bacteria</taxon>
        <taxon>Bacillati</taxon>
        <taxon>Actinomycetota</taxon>
        <taxon>Actinomycetes</taxon>
        <taxon>Pseudonocardiales</taxon>
        <taxon>Pseudonocardiaceae</taxon>
        <taxon>Amycolatopsis</taxon>
    </lineage>
</organism>
<proteinExistence type="predicted"/>
<dbReference type="PANTHER" id="PTHR43798">
    <property type="entry name" value="MONOACYLGLYCEROL LIPASE"/>
    <property type="match status" value="1"/>
</dbReference>
<keyword evidence="4" id="KW-1185">Reference proteome</keyword>
<reference evidence="4" key="1">
    <citation type="journal article" date="2019" name="Int. J. Syst. Evol. Microbiol.">
        <title>The Global Catalogue of Microorganisms (GCM) 10K type strain sequencing project: providing services to taxonomists for standard genome sequencing and annotation.</title>
        <authorList>
            <consortium name="The Broad Institute Genomics Platform"/>
            <consortium name="The Broad Institute Genome Sequencing Center for Infectious Disease"/>
            <person name="Wu L."/>
            <person name="Ma J."/>
        </authorList>
    </citation>
    <scope>NUCLEOTIDE SEQUENCE [LARGE SCALE GENOMIC DNA]</scope>
    <source>
        <strain evidence="4">JCM 14545</strain>
    </source>
</reference>
<dbReference type="SUPFAM" id="SSF53474">
    <property type="entry name" value="alpha/beta-Hydrolases"/>
    <property type="match status" value="1"/>
</dbReference>
<accession>A0ABP5E1T4</accession>
<dbReference type="Pfam" id="PF12697">
    <property type="entry name" value="Abhydrolase_6"/>
    <property type="match status" value="1"/>
</dbReference>
<feature type="domain" description="AB hydrolase-1" evidence="2">
    <location>
        <begin position="20"/>
        <end position="254"/>
    </location>
</feature>
<sequence length="262" mass="28060">MIEIDGGKLFYEVRGSGSPVVLVHGGSLDASMWDAQVALLEGAHTVIRYDLRGHGKSSSPTAPFSHHEDLRQLLDALDVPSAEVVGLSLGGQIAIDFAIAYPGRVAKLLLAAPGISGKPFRDPFILGNLAELAAAKEAGEHERAVEHILRMWVDGPHRTSKEVDPAIRAFCRELNFASVTRPEGAGHSFATGFGAAGRIAELRAETLLLVGDLDCADMLGTADLIAREAPRVRKHTLPGAGHMINLEAPAEFARLLRRFLAR</sequence>
<comment type="caution">
    <text evidence="3">The sequence shown here is derived from an EMBL/GenBank/DDBJ whole genome shotgun (WGS) entry which is preliminary data.</text>
</comment>
<protein>
    <submittedName>
        <fullName evidence="3">Alpha/beta hydrolase</fullName>
    </submittedName>
</protein>
<dbReference type="Proteomes" id="UP001501116">
    <property type="component" value="Unassembled WGS sequence"/>
</dbReference>
<dbReference type="GO" id="GO:0016787">
    <property type="term" value="F:hydrolase activity"/>
    <property type="evidence" value="ECO:0007669"/>
    <property type="project" value="UniProtKB-KW"/>
</dbReference>
<gene>
    <name evidence="3" type="ORF">GCM10009754_80570</name>
</gene>